<protein>
    <submittedName>
        <fullName evidence="2">HPr kinase/phosphorylase</fullName>
    </submittedName>
</protein>
<sequence>MSREDWLSSILEPLQLELKGDSPDIASRPDNILVIGILNPLRPSLVQIIGPEQQTQLDGLSDSSRHEVISHIANSGTQLLVACDGVSITNKSFPISVAYTPLSSDEVLTYIPEINSIESEDTYQHGVFMDVLGSGVMLTGSANIGKSELALELITRGHSLIADDSPCFSLTSGGHIKGVSPPILREFLEVRGLGVVNVRAMFGDSAVKHHKNLNLIIHLHHIEDNDKIVIDRLFGAIHQQTILGQQVDSIELPIAEGRNMAVLVETAVRNYNLKLKGYNSAKEFIKRQQSFINKNNDRNNGQDDA</sequence>
<dbReference type="InterPro" id="IPR011104">
    <property type="entry name" value="Hpr_kin/Pase_C"/>
</dbReference>
<dbReference type="SUPFAM" id="SSF53795">
    <property type="entry name" value="PEP carboxykinase-like"/>
    <property type="match status" value="1"/>
</dbReference>
<feature type="domain" description="HPr kinase/phosphorylase C-terminal" evidence="1">
    <location>
        <begin position="120"/>
        <end position="287"/>
    </location>
</feature>
<organism evidence="2">
    <name type="scientific">hydrothermal vent metagenome</name>
    <dbReference type="NCBI Taxonomy" id="652676"/>
    <lineage>
        <taxon>unclassified sequences</taxon>
        <taxon>metagenomes</taxon>
        <taxon>ecological metagenomes</taxon>
    </lineage>
</organism>
<dbReference type="GO" id="GO:0000155">
    <property type="term" value="F:phosphorelay sensor kinase activity"/>
    <property type="evidence" value="ECO:0007669"/>
    <property type="project" value="InterPro"/>
</dbReference>
<name>A0A3B0YD76_9ZZZZ</name>
<reference evidence="2" key="1">
    <citation type="submission" date="2018-06" db="EMBL/GenBank/DDBJ databases">
        <authorList>
            <person name="Zhirakovskaya E."/>
        </authorList>
    </citation>
    <scope>NUCLEOTIDE SEQUENCE</scope>
</reference>
<proteinExistence type="predicted"/>
<dbReference type="InterPro" id="IPR028979">
    <property type="entry name" value="Ser_kin/Pase_Hpr-like_N_sf"/>
</dbReference>
<evidence type="ECO:0000313" key="2">
    <source>
        <dbReference type="EMBL" id="VAW72139.1"/>
    </source>
</evidence>
<dbReference type="InterPro" id="IPR027417">
    <property type="entry name" value="P-loop_NTPase"/>
</dbReference>
<keyword evidence="2" id="KW-0808">Transferase</keyword>
<gene>
    <name evidence="2" type="ORF">MNBD_GAMMA12-2031</name>
</gene>
<dbReference type="CDD" id="cd01918">
    <property type="entry name" value="HprK_C"/>
    <property type="match status" value="1"/>
</dbReference>
<evidence type="ECO:0000259" key="1">
    <source>
        <dbReference type="Pfam" id="PF07475"/>
    </source>
</evidence>
<dbReference type="EMBL" id="UOFL01000035">
    <property type="protein sequence ID" value="VAW72139.1"/>
    <property type="molecule type" value="Genomic_DNA"/>
</dbReference>
<dbReference type="SUPFAM" id="SSF75138">
    <property type="entry name" value="HprK N-terminal domain-like"/>
    <property type="match status" value="1"/>
</dbReference>
<accession>A0A3B0YD76</accession>
<keyword evidence="2" id="KW-0418">Kinase</keyword>
<dbReference type="PANTHER" id="PTHR30305">
    <property type="entry name" value="PROTEIN YJDM-RELATED"/>
    <property type="match status" value="1"/>
</dbReference>
<dbReference type="GO" id="GO:0006109">
    <property type="term" value="P:regulation of carbohydrate metabolic process"/>
    <property type="evidence" value="ECO:0007669"/>
    <property type="project" value="InterPro"/>
</dbReference>
<dbReference type="GO" id="GO:0005524">
    <property type="term" value="F:ATP binding"/>
    <property type="evidence" value="ECO:0007669"/>
    <property type="project" value="InterPro"/>
</dbReference>
<dbReference type="PANTHER" id="PTHR30305:SF1">
    <property type="entry name" value="HPR KINASE_PHOSPHORYLASE"/>
    <property type="match status" value="1"/>
</dbReference>
<dbReference type="Pfam" id="PF07475">
    <property type="entry name" value="Hpr_kinase_C"/>
    <property type="match status" value="1"/>
</dbReference>
<dbReference type="Gene3D" id="3.40.50.300">
    <property type="entry name" value="P-loop containing nucleotide triphosphate hydrolases"/>
    <property type="match status" value="1"/>
</dbReference>
<dbReference type="AlphaFoldDB" id="A0A3B0YD76"/>